<feature type="signal peptide" evidence="1">
    <location>
        <begin position="1"/>
        <end position="22"/>
    </location>
</feature>
<organism evidence="2 3">
    <name type="scientific">Nitrosospira multiformis</name>
    <dbReference type="NCBI Taxonomy" id="1231"/>
    <lineage>
        <taxon>Bacteria</taxon>
        <taxon>Pseudomonadati</taxon>
        <taxon>Pseudomonadota</taxon>
        <taxon>Betaproteobacteria</taxon>
        <taxon>Nitrosomonadales</taxon>
        <taxon>Nitrosomonadaceae</taxon>
        <taxon>Nitrosospira</taxon>
    </lineage>
</organism>
<name>A0A1H8IJY2_9PROT</name>
<dbReference type="EMBL" id="FOCT01000006">
    <property type="protein sequence ID" value="SEN68602.1"/>
    <property type="molecule type" value="Genomic_DNA"/>
</dbReference>
<accession>A0A1H8IJY2</accession>
<evidence type="ECO:0000313" key="3">
    <source>
        <dbReference type="Proteomes" id="UP000183898"/>
    </source>
</evidence>
<protein>
    <submittedName>
        <fullName evidence="2">Uncharacterized protein</fullName>
    </submittedName>
</protein>
<feature type="chain" id="PRO_5010198369" evidence="1">
    <location>
        <begin position="23"/>
        <end position="114"/>
    </location>
</feature>
<evidence type="ECO:0000256" key="1">
    <source>
        <dbReference type="SAM" id="SignalP"/>
    </source>
</evidence>
<sequence>MRKFQAIAASLAFTCSIPLALAAEGTVAISSPTEGAKFSPKTDIELVYDISLGDKGDHTHLYIDEKEILTLRNLKGSQSLGTLAAGKHEICVKVVNKAHTPIGPQKCVNVNVEA</sequence>
<reference evidence="2 3" key="1">
    <citation type="submission" date="2016-10" db="EMBL/GenBank/DDBJ databases">
        <authorList>
            <person name="de Groot N.N."/>
        </authorList>
    </citation>
    <scope>NUCLEOTIDE SEQUENCE [LARGE SCALE GENOMIC DNA]</scope>
    <source>
        <strain evidence="2 3">Nl18</strain>
    </source>
</reference>
<proteinExistence type="predicted"/>
<dbReference type="AlphaFoldDB" id="A0A1H8IJY2"/>
<dbReference type="RefSeq" id="WP_074746200.1">
    <property type="nucleotide sequence ID" value="NZ_FOCT01000006.1"/>
</dbReference>
<evidence type="ECO:0000313" key="2">
    <source>
        <dbReference type="EMBL" id="SEN68602.1"/>
    </source>
</evidence>
<keyword evidence="1" id="KW-0732">Signal</keyword>
<gene>
    <name evidence="2" type="ORF">SAMN05216404_10694</name>
</gene>
<dbReference type="Proteomes" id="UP000183898">
    <property type="component" value="Unassembled WGS sequence"/>
</dbReference>